<keyword evidence="2" id="KW-0489">Methyltransferase</keyword>
<dbReference type="AlphaFoldDB" id="A0A2N0B587"/>
<dbReference type="EMBL" id="NPEF02000017">
    <property type="protein sequence ID" value="MDV6236876.1"/>
    <property type="molecule type" value="Genomic_DNA"/>
</dbReference>
<protein>
    <submittedName>
        <fullName evidence="2">Class I SAM-dependent methyltransferase</fullName>
        <ecNumber evidence="2">2.1.-.-</ecNumber>
    </submittedName>
</protein>
<dbReference type="GO" id="GO:0032259">
    <property type="term" value="P:methylation"/>
    <property type="evidence" value="ECO:0007669"/>
    <property type="project" value="UniProtKB-KW"/>
</dbReference>
<accession>A0A2N0BMH5</accession>
<keyword evidence="2" id="KW-0808">Transferase</keyword>
<organism evidence="3">
    <name type="scientific">Leptospira ellisii</name>
    <dbReference type="NCBI Taxonomy" id="2023197"/>
    <lineage>
        <taxon>Bacteria</taxon>
        <taxon>Pseudomonadati</taxon>
        <taxon>Spirochaetota</taxon>
        <taxon>Spirochaetia</taxon>
        <taxon>Leptospirales</taxon>
        <taxon>Leptospiraceae</taxon>
        <taxon>Leptospira</taxon>
    </lineage>
</organism>
<evidence type="ECO:0000313" key="3">
    <source>
        <dbReference type="EMBL" id="PJZ91638.1"/>
    </source>
</evidence>
<keyword evidence="4" id="KW-1185">Reference proteome</keyword>
<name>A0A2N0B587_9LEPT</name>
<dbReference type="SUPFAM" id="SSF53335">
    <property type="entry name" value="S-adenosyl-L-methionine-dependent methyltransferases"/>
    <property type="match status" value="1"/>
</dbReference>
<dbReference type="CDD" id="cd02440">
    <property type="entry name" value="AdoMet_MTases"/>
    <property type="match status" value="1"/>
</dbReference>
<dbReference type="EC" id="2.1.-.-" evidence="2"/>
<dbReference type="OrthoDB" id="9791837at2"/>
<proteinExistence type="predicted"/>
<gene>
    <name evidence="2" type="ORF">CH379_014700</name>
    <name evidence="3" type="ORF">CH379_17560</name>
</gene>
<reference evidence="2" key="3">
    <citation type="submission" date="2023-10" db="EMBL/GenBank/DDBJ databases">
        <authorList>
            <person name="Picardeau M."/>
            <person name="Thibeaux R."/>
        </authorList>
    </citation>
    <scope>NUCLEOTIDE SEQUENCE</scope>
    <source>
        <strain evidence="2">ATI7-C-A5</strain>
    </source>
</reference>
<reference evidence="3" key="1">
    <citation type="submission" date="2017-07" db="EMBL/GenBank/DDBJ databases">
        <title>Leptospira spp. isolated from tropical soils.</title>
        <authorList>
            <person name="Thibeaux R."/>
            <person name="Iraola G."/>
            <person name="Ferres I."/>
            <person name="Bierque E."/>
            <person name="Girault D."/>
            <person name="Soupe-Gilbert M.-E."/>
            <person name="Picardeau M."/>
            <person name="Goarant C."/>
        </authorList>
    </citation>
    <scope>NUCLEOTIDE SEQUENCE [LARGE SCALE GENOMIC DNA]</scope>
    <source>
        <strain evidence="3">ATI7-C-A5</strain>
    </source>
</reference>
<accession>A0A2N0B587</accession>
<dbReference type="Gene3D" id="3.40.50.150">
    <property type="entry name" value="Vaccinia Virus protein VP39"/>
    <property type="match status" value="1"/>
</dbReference>
<evidence type="ECO:0000313" key="4">
    <source>
        <dbReference type="Proteomes" id="UP000232122"/>
    </source>
</evidence>
<evidence type="ECO:0000259" key="1">
    <source>
        <dbReference type="Pfam" id="PF13649"/>
    </source>
</evidence>
<sequence length="234" mass="27173">MRLLKRIIFALYSRISNLIRNGYLRSIDFKIQTSISVYYRIIGYWEKMNRVDFYSKMTLEDLGLNAEEARHYGGSRSYELAKVVKRLNLPSDSSVLDFGCGKGAALYAFSKFPFKGICGIELSDIAYEIAVENVKNLSLEKRIQVILGDARSLKKELDSFNVFYFYNPFPPDVMKTVVQNVIDSLKNKNRDGYLIYNYPIDSVVIENFNQIKFMFQYVPFFFGGAIKVYKYNKV</sequence>
<dbReference type="EMBL" id="NPEF01000240">
    <property type="protein sequence ID" value="PJZ91638.1"/>
    <property type="molecule type" value="Genomic_DNA"/>
</dbReference>
<evidence type="ECO:0000313" key="2">
    <source>
        <dbReference type="EMBL" id="MDV6236876.1"/>
    </source>
</evidence>
<dbReference type="Pfam" id="PF13649">
    <property type="entry name" value="Methyltransf_25"/>
    <property type="match status" value="1"/>
</dbReference>
<dbReference type="Proteomes" id="UP000232122">
    <property type="component" value="Unassembled WGS sequence"/>
</dbReference>
<dbReference type="GO" id="GO:0008168">
    <property type="term" value="F:methyltransferase activity"/>
    <property type="evidence" value="ECO:0007669"/>
    <property type="project" value="UniProtKB-KW"/>
</dbReference>
<dbReference type="InterPro" id="IPR029063">
    <property type="entry name" value="SAM-dependent_MTases_sf"/>
</dbReference>
<comment type="caution">
    <text evidence="3">The sequence shown here is derived from an EMBL/GenBank/DDBJ whole genome shotgun (WGS) entry which is preliminary data.</text>
</comment>
<feature type="domain" description="Methyltransferase" evidence="1">
    <location>
        <begin position="95"/>
        <end position="187"/>
    </location>
</feature>
<dbReference type="InterPro" id="IPR041698">
    <property type="entry name" value="Methyltransf_25"/>
</dbReference>
<reference evidence="2 4" key="2">
    <citation type="journal article" date="2018" name="Microb. Genom.">
        <title>Deciphering the unexplored Leptospira diversity from soils uncovers genomic evolution to virulence.</title>
        <authorList>
            <person name="Thibeaux R."/>
            <person name="Iraola G."/>
            <person name="Ferres I."/>
            <person name="Bierque E."/>
            <person name="Girault D."/>
            <person name="Soupe-Gilbert M.E."/>
            <person name="Picardeau M."/>
            <person name="Goarant C."/>
        </authorList>
    </citation>
    <scope>NUCLEOTIDE SEQUENCE [LARGE SCALE GENOMIC DNA]</scope>
    <source>
        <strain evidence="2 4">ATI7-C-A5</strain>
    </source>
</reference>
<dbReference type="RefSeq" id="WP_100746361.1">
    <property type="nucleotide sequence ID" value="NZ_NPEF02000017.1"/>
</dbReference>